<dbReference type="InterPro" id="IPR011658">
    <property type="entry name" value="PA14_dom"/>
</dbReference>
<proteinExistence type="predicted"/>
<dbReference type="EMBL" id="CAUYUE010000005">
    <property type="protein sequence ID" value="CAK0778345.1"/>
    <property type="molecule type" value="Genomic_DNA"/>
</dbReference>
<dbReference type="Gene3D" id="3.90.182.10">
    <property type="entry name" value="Toxin - Anthrax Protective Antigen,domain 1"/>
    <property type="match status" value="4"/>
</dbReference>
<feature type="domain" description="PA14" evidence="1">
    <location>
        <begin position="623"/>
        <end position="771"/>
    </location>
</feature>
<comment type="caution">
    <text evidence="2">The sequence shown here is derived from an EMBL/GenBank/DDBJ whole genome shotgun (WGS) entry which is preliminary data.</text>
</comment>
<reference evidence="2 3" key="1">
    <citation type="submission" date="2023-10" db="EMBL/GenBank/DDBJ databases">
        <authorList>
            <person name="Maclean D."/>
            <person name="Macfadyen A."/>
        </authorList>
    </citation>
    <scope>NUCLEOTIDE SEQUENCE [LARGE SCALE GENOMIC DNA]</scope>
</reference>
<dbReference type="PROSITE" id="PS51820">
    <property type="entry name" value="PA14"/>
    <property type="match status" value="4"/>
</dbReference>
<sequence length="1786" mass="182873">MLSVLNTALRLSGSDLAVPSSRLAIGTVSPTQQLHIVQPDVTLQSGILIQGPDGAKYTLGYTGTGLALTEGGSLSRLMFANGGSFLGVGTPNPLAGLHVGNDLRVDGNLIVMGSLTHLYTNSTTTNQFEIDNAGTGAAVTVRQAGQQPSMLVYNGSTMVLGVSGSGLAMYSNLQQTGPPSSILGPHSSAYTTADNYPLYQGLNWQHDNVSMNFDAYYDGTAWRTSHTSTAFQVMKLNGNLLIRPSLGTSTAGGTASFGVAGLTLNSIGQLGINTAPAHALDVGGDVNTSGSLTVAGPASFTTSVVTPSLVTSGLTVTSATITTLTTAVANVTATLTASALNATGFSSLTGGVQVSSLSVGGPLVVASTTSLLGSLSVTGPASMTSVTTPSLTATGATVTSLTATTASVTGNLSATTLIATGFSSLTGGALVSGSLSLNGPLLITGSASVSGSLSVAGPASFASTLTAPVLSAGTLSSTNASLTSLLAGTATVSGLQVAVASVTGSLLSLNYTSLSSAIVGGSLTVAGGASVSGQLVTSTLLSTGPATITGSLSANAGLQVQSVQVVDAYGTVRANVSAASLTVTNLTVSGSGSIASLAIGTDLTVGRNLSASGVVSNNVLGSLLLRGYDESFTYANTVATVGQPLPAAFLSHAIVQQQVATLSFTNLALGSLTYGYSARISGYVNPPITGTYTMRLTYKDGASLWIGTHRLVSSWTFAGSATATVASPITLYQNMWQPIVVEHACGSATERLLLEYSTNGGTSYTTMAHATNGSNFMFAYDLYEHAPSVQGTTYFCGKPVFNDLALFTAGESLPNASIFTGKTSELLNDAAFITNSDTGTLTASALSVQNATITGTLSTAYLTSQNANISSTLTTTVLGVNQPNPAFTLDVGGNINFTGSLYKGSLPYVSSQWTTAGSSLYIQGTNVGINTTTPQNPLDVAGNISSSGIISNNVVGSLVLRVFNDSGVYAATTLTAGQPLPAPFLTRPVLDQQVGTVSLSMATFGTNVSAYSARLAGYIMPPATGTYLLRTTGQDGLTLYVSTLKLTDSWLYSGSATQQVGTITMTSGIWSPFLVEHSASSTLTERLLVEWSSNGGSTYQTLTHGTTSGTFRFAYDMKEVPQSLQGTQYIAGKQFCNDLVTMSAGASLPNASFFSGKISELVNDASLTSGGSGVATSVVGSLLMRVFDETGVYSLSTLSVGQPLPAPFLSRPVLDQTLGTVSLSAATFGTSVGAYSARIGGYIQAPQTGTYSFRVTYEDGATLYVTDQKVVDSWIYSGTVSQAIGSLTLLTGVWCPFLLEHTSSGTSTERLLVEYSINAGSYSTLANGTTSGQFRMAYNLSEFPETLLGTSYTVGKSNFSDLVTMTAGASLPNASVFTGRTSELTNDAGFGAGGSGGSVANNVVGSLLMRVFDDSVVYADTTLAVGGPLPAPFLSRPVQDVPVGTLSLSSALYGTNVSAFSARICGYINPPATGTFLFRTTYQDGATLYVASQKLVDSWTYAGSQLQTVGTITLTQGVWSSFVLEHTTAGTATEKMLVECSANAGTLYSTLAHGTASGMFQFAYNLQEFPAAQLGTSYAFGRVYFGDTARMGTGMILPNANYFSGNTSELNNDAGYMKQLSAANAFQGRFYSASAFTTSNSTWTCPSSGIAVATNSIPSINANVGTSMNSSALTYNQSLPGIYLPVTGLWHMTGYFQISQTALEMRWTVMSMPAFQGNAAQNFGSTAYSNTAAVLALSGFVSGTSENGLSASAILPAGTVIQPWVIATSGGSTTFYGVVTLGAPMR</sequence>
<dbReference type="Proteomes" id="UP001314263">
    <property type="component" value="Unassembled WGS sequence"/>
</dbReference>
<evidence type="ECO:0000313" key="3">
    <source>
        <dbReference type="Proteomes" id="UP001314263"/>
    </source>
</evidence>
<feature type="domain" description="PA14" evidence="1">
    <location>
        <begin position="1402"/>
        <end position="1567"/>
    </location>
</feature>
<evidence type="ECO:0000259" key="1">
    <source>
        <dbReference type="PROSITE" id="PS51820"/>
    </source>
</evidence>
<dbReference type="SMART" id="SM00758">
    <property type="entry name" value="PA14"/>
    <property type="match status" value="4"/>
</dbReference>
<protein>
    <recommendedName>
        <fullName evidence="1">PA14 domain-containing protein</fullName>
    </recommendedName>
</protein>
<accession>A0AAV1I2R4</accession>
<organism evidence="2 3">
    <name type="scientific">Coccomyxa viridis</name>
    <dbReference type="NCBI Taxonomy" id="1274662"/>
    <lineage>
        <taxon>Eukaryota</taxon>
        <taxon>Viridiplantae</taxon>
        <taxon>Chlorophyta</taxon>
        <taxon>core chlorophytes</taxon>
        <taxon>Trebouxiophyceae</taxon>
        <taxon>Trebouxiophyceae incertae sedis</taxon>
        <taxon>Coccomyxaceae</taxon>
        <taxon>Coccomyxa</taxon>
    </lineage>
</organism>
<keyword evidence="3" id="KW-1185">Reference proteome</keyword>
<name>A0AAV1I2R4_9CHLO</name>
<dbReference type="Pfam" id="PF07691">
    <property type="entry name" value="PA14"/>
    <property type="match status" value="4"/>
</dbReference>
<dbReference type="InterPro" id="IPR037524">
    <property type="entry name" value="PA14/GLEYA"/>
</dbReference>
<evidence type="ECO:0000313" key="2">
    <source>
        <dbReference type="EMBL" id="CAK0778345.1"/>
    </source>
</evidence>
<dbReference type="SUPFAM" id="SSF56988">
    <property type="entry name" value="Anthrax protective antigen"/>
    <property type="match status" value="4"/>
</dbReference>
<feature type="domain" description="PA14" evidence="1">
    <location>
        <begin position="1188"/>
        <end position="1329"/>
    </location>
</feature>
<gene>
    <name evidence="2" type="ORF">CVIRNUC_004593</name>
</gene>
<feature type="domain" description="PA14" evidence="1">
    <location>
        <begin position="964"/>
        <end position="1106"/>
    </location>
</feature>